<organism evidence="3 4">
    <name type="scientific">Hydrogenophaga crassostreae</name>
    <dbReference type="NCBI Taxonomy" id="1763535"/>
    <lineage>
        <taxon>Bacteria</taxon>
        <taxon>Pseudomonadati</taxon>
        <taxon>Pseudomonadota</taxon>
        <taxon>Betaproteobacteria</taxon>
        <taxon>Burkholderiales</taxon>
        <taxon>Comamonadaceae</taxon>
        <taxon>Hydrogenophaga</taxon>
    </lineage>
</organism>
<dbReference type="InterPro" id="IPR022260">
    <property type="entry name" value="Integr_conj_element_PilL"/>
</dbReference>
<proteinExistence type="predicted"/>
<feature type="signal peptide" evidence="2">
    <location>
        <begin position="1"/>
        <end position="21"/>
    </location>
</feature>
<evidence type="ECO:0008006" key="5">
    <source>
        <dbReference type="Google" id="ProtNLM"/>
    </source>
</evidence>
<feature type="region of interest" description="Disordered" evidence="1">
    <location>
        <begin position="156"/>
        <end position="183"/>
    </location>
</feature>
<protein>
    <recommendedName>
        <fullName evidence="5">Pili assembly chaperone</fullName>
    </recommendedName>
</protein>
<evidence type="ECO:0000256" key="2">
    <source>
        <dbReference type="SAM" id="SignalP"/>
    </source>
</evidence>
<dbReference type="KEGG" id="hyl:LPB072_11705"/>
<name>A0A1D8NWG0_9BURK</name>
<sequence length="183" mass="20004">MKQGFFLGLIAMVMMGQTAWAQTRLADGGEQLQVGRYTTQSAQPPAELSDPLSVYAQLNFPRQAVATVGQALDYTLMRTGYRLVDIEALGDRARRFLSLPLPESQRRVGPYSVKNILEILLGSAWTLKTDPISRQVWFELDAVEPSSPLALPATVTPQAADDADQPAIGANTEHASKLSLFEN</sequence>
<evidence type="ECO:0000313" key="3">
    <source>
        <dbReference type="EMBL" id="AOW13416.1"/>
    </source>
</evidence>
<keyword evidence="2" id="KW-0732">Signal</keyword>
<dbReference type="OrthoDB" id="8793459at2"/>
<gene>
    <name evidence="3" type="ORF">LPB072_11705</name>
</gene>
<evidence type="ECO:0000256" key="1">
    <source>
        <dbReference type="SAM" id="MobiDB-lite"/>
    </source>
</evidence>
<evidence type="ECO:0000313" key="4">
    <source>
        <dbReference type="Proteomes" id="UP000185680"/>
    </source>
</evidence>
<reference evidence="3 4" key="1">
    <citation type="submission" date="2016-10" db="EMBL/GenBank/DDBJ databases">
        <title>Hydorgenophaga sp. LPB0072 isolated from gastropod.</title>
        <authorList>
            <person name="Kim E."/>
            <person name="Yi H."/>
        </authorList>
    </citation>
    <scope>NUCLEOTIDE SEQUENCE [LARGE SCALE GENOMIC DNA]</scope>
    <source>
        <strain evidence="3 4">LPB0072</strain>
    </source>
</reference>
<dbReference type="NCBIfam" id="TIGR03748">
    <property type="entry name" value="conj_PilL"/>
    <property type="match status" value="1"/>
</dbReference>
<dbReference type="EMBL" id="CP017476">
    <property type="protein sequence ID" value="AOW13416.1"/>
    <property type="molecule type" value="Genomic_DNA"/>
</dbReference>
<dbReference type="RefSeq" id="WP_066089814.1">
    <property type="nucleotide sequence ID" value="NZ_CP017476.1"/>
</dbReference>
<accession>A0A1D8NWG0</accession>
<feature type="chain" id="PRO_5009110783" description="Pili assembly chaperone" evidence="2">
    <location>
        <begin position="22"/>
        <end position="183"/>
    </location>
</feature>
<dbReference type="Proteomes" id="UP000185680">
    <property type="component" value="Chromosome"/>
</dbReference>
<dbReference type="AlphaFoldDB" id="A0A1D8NWG0"/>
<dbReference type="STRING" id="1763535.LPB072_11705"/>